<feature type="transmembrane region" description="Helical" evidence="1">
    <location>
        <begin position="123"/>
        <end position="141"/>
    </location>
</feature>
<keyword evidence="1" id="KW-0812">Transmembrane</keyword>
<dbReference type="RefSeq" id="WP_228085407.1">
    <property type="nucleotide sequence ID" value="NZ_JACVHL010000002.1"/>
</dbReference>
<proteinExistence type="predicted"/>
<evidence type="ECO:0000256" key="1">
    <source>
        <dbReference type="SAM" id="Phobius"/>
    </source>
</evidence>
<keyword evidence="1" id="KW-0472">Membrane</keyword>
<keyword evidence="1" id="KW-1133">Transmembrane helix</keyword>
<reference evidence="2" key="1">
    <citation type="submission" date="2020-09" db="EMBL/GenBank/DDBJ databases">
        <title>Genome sequence of Vibrio parahaemolyticus isolates.</title>
        <authorList>
            <person name="Hammerl J.A."/>
            <person name="Strauch E."/>
        </authorList>
    </citation>
    <scope>NUCLEOTIDE SEQUENCE</scope>
    <source>
        <strain evidence="2">17-VB00146</strain>
    </source>
</reference>
<comment type="caution">
    <text evidence="2">The sequence shown here is derived from an EMBL/GenBank/DDBJ whole genome shotgun (WGS) entry which is preliminary data.</text>
</comment>
<dbReference type="AlphaFoldDB" id="A0A9Q3YHE4"/>
<feature type="transmembrane region" description="Helical" evidence="1">
    <location>
        <begin position="92"/>
        <end position="111"/>
    </location>
</feature>
<organism evidence="2 3">
    <name type="scientific">Vibrio parahaemolyticus</name>
    <dbReference type="NCBI Taxonomy" id="670"/>
    <lineage>
        <taxon>Bacteria</taxon>
        <taxon>Pseudomonadati</taxon>
        <taxon>Pseudomonadota</taxon>
        <taxon>Gammaproteobacteria</taxon>
        <taxon>Vibrionales</taxon>
        <taxon>Vibrionaceae</taxon>
        <taxon>Vibrio</taxon>
    </lineage>
</organism>
<protein>
    <submittedName>
        <fullName evidence="2">Uncharacterized protein</fullName>
    </submittedName>
</protein>
<gene>
    <name evidence="2" type="ORF">IB292_01715</name>
</gene>
<evidence type="ECO:0000313" key="2">
    <source>
        <dbReference type="EMBL" id="MCC3803743.1"/>
    </source>
</evidence>
<name>A0A9Q3YHE4_VIBPH</name>
<evidence type="ECO:0000313" key="3">
    <source>
        <dbReference type="Proteomes" id="UP000726777"/>
    </source>
</evidence>
<dbReference type="EMBL" id="JACVHL010000002">
    <property type="protein sequence ID" value="MCC3803743.1"/>
    <property type="molecule type" value="Genomic_DNA"/>
</dbReference>
<dbReference type="Proteomes" id="UP000726777">
    <property type="component" value="Unassembled WGS sequence"/>
</dbReference>
<accession>A0A9Q3YHE4</accession>
<sequence>MKNISKKTVTETVTTEQKTLKIFGFTKQHSTSKRVVETVFEGQKSEVTAKDTKRQEVLRNLTDCNKHLGTVTESTKQSPRFKRALEVVKGHLGWLQGMAYGVGGGVLTNILTGTGNIDVNVKLFVASSAVITITGLVKVYFDVQFKDSG</sequence>